<dbReference type="GO" id="GO:0043531">
    <property type="term" value="F:ADP binding"/>
    <property type="evidence" value="ECO:0007669"/>
    <property type="project" value="InterPro"/>
</dbReference>
<dbReference type="InterPro" id="IPR019734">
    <property type="entry name" value="TPR_rpt"/>
</dbReference>
<proteinExistence type="predicted"/>
<feature type="repeat" description="TPR" evidence="1">
    <location>
        <begin position="550"/>
        <end position="583"/>
    </location>
</feature>
<dbReference type="InterPro" id="IPR027417">
    <property type="entry name" value="P-loop_NTPase"/>
</dbReference>
<feature type="domain" description="Orc1-like AAA ATPase" evidence="2">
    <location>
        <begin position="80"/>
        <end position="201"/>
    </location>
</feature>
<reference evidence="4" key="1">
    <citation type="submission" date="2017-03" db="EMBL/GenBank/DDBJ databases">
        <authorList>
            <person name="Sharma R."/>
            <person name="Thines M."/>
        </authorList>
    </citation>
    <scope>NUCLEOTIDE SEQUENCE [LARGE SCALE GENOMIC DNA]</scope>
</reference>
<name>A0A1W5DDP5_9LECA</name>
<dbReference type="Gene3D" id="1.25.40.10">
    <property type="entry name" value="Tetratricopeptide repeat domain"/>
    <property type="match status" value="1"/>
</dbReference>
<evidence type="ECO:0000313" key="3">
    <source>
        <dbReference type="EMBL" id="SLM41268.1"/>
    </source>
</evidence>
<dbReference type="SUPFAM" id="SSF48452">
    <property type="entry name" value="TPR-like"/>
    <property type="match status" value="1"/>
</dbReference>
<dbReference type="InterPro" id="IPR041664">
    <property type="entry name" value="AAA_16"/>
</dbReference>
<evidence type="ECO:0000259" key="2">
    <source>
        <dbReference type="Pfam" id="PF13191"/>
    </source>
</evidence>
<sequence length="613" mass="68783">MNAEPVAIPADHLNMVKFASRQNGGYEKVSGHLQLLAEEAPEAIGARWEEQDRIRKAQANVKEDFTVPFSLSGIPETDIFVGRKEELAKIKEAFQGDGSQRTVVLLHGLGGIGKTQLAVTFVKEHRDTYSAIFWLNGKNEDTLKQSFAVMANRLYKEYPSSALLRTAAEAKDVDQIVGIIRQWLSAKENHRWMLVFDNIDNPKLPGNEDPQAYDVRLYFPEAYQGSILITTRSSRLKIGKVVCVRKLVDIRESIAILTSTSGRVNLDRDTYAIDLVNQLDGLPLALTTAGAYLSQVSTSLEDYLRHYRTSWLRLQQTTPDLLSYEDRALYTTWNLSFKHIQSQNESAGNLLRLWAYFDNQDVWFQLLAAGSEGSPVWFAIIVYDELSFNEAIRLLCDHALIESLEMSGGEISMAILALICVGLAVPMKDVPEYSVKQRRLLPHADKCFASVDKTINLEFQDNRNALDAVQNLGILYADQDKMAKAEAMFRQALEGKEKAWGPEHTSTLATVNDLGLLYADQGKMAEAEAMYLRALEGYEKAWGPEHTLTLDTVNNLGNFYENQGKMAEAEAMYRRALEGYEKAWGPEHTSTLNTVNNLGVLYKDQGKMAEAEA</sequence>
<evidence type="ECO:0000256" key="1">
    <source>
        <dbReference type="PROSITE-ProRule" id="PRU00339"/>
    </source>
</evidence>
<dbReference type="EMBL" id="FWEW01003813">
    <property type="protein sequence ID" value="SLM41268.1"/>
    <property type="molecule type" value="Genomic_DNA"/>
</dbReference>
<keyword evidence="1" id="KW-0802">TPR repeat</keyword>
<dbReference type="PANTHER" id="PTHR46082:SF6">
    <property type="entry name" value="AAA+ ATPASE DOMAIN-CONTAINING PROTEIN-RELATED"/>
    <property type="match status" value="1"/>
</dbReference>
<dbReference type="Proteomes" id="UP000192927">
    <property type="component" value="Unassembled WGS sequence"/>
</dbReference>
<accession>A0A1W5DDP5</accession>
<dbReference type="SUPFAM" id="SSF52540">
    <property type="entry name" value="P-loop containing nucleoside triphosphate hydrolases"/>
    <property type="match status" value="1"/>
</dbReference>
<keyword evidence="4" id="KW-1185">Reference proteome</keyword>
<dbReference type="InterPro" id="IPR053137">
    <property type="entry name" value="NLR-like"/>
</dbReference>
<dbReference type="InterPro" id="IPR011990">
    <property type="entry name" value="TPR-like_helical_dom_sf"/>
</dbReference>
<dbReference type="AlphaFoldDB" id="A0A1W5DDP5"/>
<dbReference type="PROSITE" id="PS50005">
    <property type="entry name" value="TPR"/>
    <property type="match status" value="2"/>
</dbReference>
<dbReference type="SMART" id="SM00028">
    <property type="entry name" value="TPR"/>
    <property type="match status" value="3"/>
</dbReference>
<dbReference type="PANTHER" id="PTHR46082">
    <property type="entry name" value="ATP/GTP-BINDING PROTEIN-RELATED"/>
    <property type="match status" value="1"/>
</dbReference>
<feature type="non-terminal residue" evidence="3">
    <location>
        <position position="613"/>
    </location>
</feature>
<evidence type="ECO:0000313" key="4">
    <source>
        <dbReference type="Proteomes" id="UP000192927"/>
    </source>
</evidence>
<dbReference type="PRINTS" id="PR00364">
    <property type="entry name" value="DISEASERSIST"/>
</dbReference>
<protein>
    <submittedName>
        <fullName evidence="3">Tetratricopeptide-like helical domain</fullName>
    </submittedName>
</protein>
<feature type="repeat" description="TPR" evidence="1">
    <location>
        <begin position="466"/>
        <end position="499"/>
    </location>
</feature>
<dbReference type="Pfam" id="PF13424">
    <property type="entry name" value="TPR_12"/>
    <property type="match status" value="2"/>
</dbReference>
<dbReference type="Pfam" id="PF13191">
    <property type="entry name" value="AAA_16"/>
    <property type="match status" value="1"/>
</dbReference>
<dbReference type="Gene3D" id="3.40.50.300">
    <property type="entry name" value="P-loop containing nucleotide triphosphate hydrolases"/>
    <property type="match status" value="1"/>
</dbReference>
<organism evidence="3 4">
    <name type="scientific">Lasallia pustulata</name>
    <dbReference type="NCBI Taxonomy" id="136370"/>
    <lineage>
        <taxon>Eukaryota</taxon>
        <taxon>Fungi</taxon>
        <taxon>Dikarya</taxon>
        <taxon>Ascomycota</taxon>
        <taxon>Pezizomycotina</taxon>
        <taxon>Lecanoromycetes</taxon>
        <taxon>OSLEUM clade</taxon>
        <taxon>Umbilicariomycetidae</taxon>
        <taxon>Umbilicariales</taxon>
        <taxon>Umbilicariaceae</taxon>
        <taxon>Lasallia</taxon>
    </lineage>
</organism>